<feature type="transmembrane region" description="Helical" evidence="12">
    <location>
        <begin position="159"/>
        <end position="187"/>
    </location>
</feature>
<evidence type="ECO:0000256" key="4">
    <source>
        <dbReference type="ARBA" id="ARBA00022475"/>
    </source>
</evidence>
<keyword evidence="12" id="KW-1133">Transmembrane helix</keyword>
<evidence type="ECO:0000256" key="2">
    <source>
        <dbReference type="ARBA" id="ARBA00004651"/>
    </source>
</evidence>
<keyword evidence="6" id="KW-0808">Transferase</keyword>
<dbReference type="SMART" id="SM00387">
    <property type="entry name" value="HATPase_c"/>
    <property type="match status" value="1"/>
</dbReference>
<dbReference type="PROSITE" id="PS50885">
    <property type="entry name" value="HAMP"/>
    <property type="match status" value="1"/>
</dbReference>
<evidence type="ECO:0000259" key="14">
    <source>
        <dbReference type="PROSITE" id="PS50885"/>
    </source>
</evidence>
<feature type="domain" description="Histidine kinase" evidence="13">
    <location>
        <begin position="255"/>
        <end position="474"/>
    </location>
</feature>
<comment type="catalytic activity">
    <reaction evidence="1">
        <text>ATP + protein L-histidine = ADP + protein N-phospho-L-histidine.</text>
        <dbReference type="EC" id="2.7.13.3"/>
    </reaction>
</comment>
<keyword evidence="9" id="KW-0067">ATP-binding</keyword>
<dbReference type="PANTHER" id="PTHR45528:SF1">
    <property type="entry name" value="SENSOR HISTIDINE KINASE CPXA"/>
    <property type="match status" value="1"/>
</dbReference>
<keyword evidence="7" id="KW-0547">Nucleotide-binding</keyword>
<keyword evidence="10" id="KW-0902">Two-component regulatory system</keyword>
<sequence>MTIQRRLFISNILMIVMPIVVTLAVLGALILAFNESFGSDFFRQYRSNEKFAYFHEGIEQLQKKPSPDVAAEVKELREEYDSEHLTTFLYNRQGELIQKIGSFSNQEMPQAMIASDAPNSQSQDNLLLVKFQLGDETLIAVNDNYHIMIEETLVDNKSLIIFVAVVCGIFAVSAIIFTNIMMIRFIYKPINEALDRLTSGVKQLRDGNLDWRVDYQNQDEFYPVVESFNQMAGQIERMVAEQEKNSENRKELIAGISHDLRTPLTAIKAYVEGLQAGVAQTPVKKSRYLATISQKTDELNHLVEQLFLFSKIDIGEIPLHLKTVNLGAFISQFVTSAQDEYRERHLTMTLEVSTANAYVEIDQEQTRNVFINILENTIKYGNQTDNQMVINQYIVGNQAVITFSDNGPGVPQAQLENLFEVFYRGDKARTEPEKGSGLGLAIAKRMIEAQAGKIIAKNRQSGGLTIELTFPLVSEEIYDENINY</sequence>
<dbReference type="CDD" id="cd00082">
    <property type="entry name" value="HisKA"/>
    <property type="match status" value="1"/>
</dbReference>
<dbReference type="PROSITE" id="PS50109">
    <property type="entry name" value="HIS_KIN"/>
    <property type="match status" value="1"/>
</dbReference>
<evidence type="ECO:0000313" key="16">
    <source>
        <dbReference type="Proteomes" id="UP000774130"/>
    </source>
</evidence>
<comment type="caution">
    <text evidence="15">The sequence shown here is derived from an EMBL/GenBank/DDBJ whole genome shotgun (WGS) entry which is preliminary data.</text>
</comment>
<evidence type="ECO:0000256" key="9">
    <source>
        <dbReference type="ARBA" id="ARBA00022840"/>
    </source>
</evidence>
<dbReference type="SMART" id="SM00304">
    <property type="entry name" value="HAMP"/>
    <property type="match status" value="1"/>
</dbReference>
<dbReference type="PANTHER" id="PTHR45528">
    <property type="entry name" value="SENSOR HISTIDINE KINASE CPXA"/>
    <property type="match status" value="1"/>
</dbReference>
<evidence type="ECO:0000313" key="15">
    <source>
        <dbReference type="EMBL" id="MBV7392080.1"/>
    </source>
</evidence>
<keyword evidence="12" id="KW-0812">Transmembrane</keyword>
<gene>
    <name evidence="15" type="ORF">KUA55_15465</name>
</gene>
<organism evidence="15 16">
    <name type="scientific">Enterococcus alishanensis</name>
    <dbReference type="NCBI Taxonomy" id="1303817"/>
    <lineage>
        <taxon>Bacteria</taxon>
        <taxon>Bacillati</taxon>
        <taxon>Bacillota</taxon>
        <taxon>Bacilli</taxon>
        <taxon>Lactobacillales</taxon>
        <taxon>Enterococcaceae</taxon>
        <taxon>Enterococcus</taxon>
    </lineage>
</organism>
<keyword evidence="4" id="KW-1003">Cell membrane</keyword>
<evidence type="ECO:0000256" key="6">
    <source>
        <dbReference type="ARBA" id="ARBA00022679"/>
    </source>
</evidence>
<keyword evidence="16" id="KW-1185">Reference proteome</keyword>
<evidence type="ECO:0000256" key="5">
    <source>
        <dbReference type="ARBA" id="ARBA00022553"/>
    </source>
</evidence>
<feature type="transmembrane region" description="Helical" evidence="12">
    <location>
        <begin position="12"/>
        <end position="33"/>
    </location>
</feature>
<dbReference type="InterPro" id="IPR003661">
    <property type="entry name" value="HisK_dim/P_dom"/>
</dbReference>
<evidence type="ECO:0000256" key="8">
    <source>
        <dbReference type="ARBA" id="ARBA00022777"/>
    </source>
</evidence>
<protein>
    <recommendedName>
        <fullName evidence="3">histidine kinase</fullName>
        <ecNumber evidence="3">2.7.13.3</ecNumber>
    </recommendedName>
</protein>
<proteinExistence type="predicted"/>
<name>A0ABS6TGQ8_9ENTE</name>
<dbReference type="Pfam" id="PF00512">
    <property type="entry name" value="HisKA"/>
    <property type="match status" value="1"/>
</dbReference>
<dbReference type="GO" id="GO:0016301">
    <property type="term" value="F:kinase activity"/>
    <property type="evidence" value="ECO:0007669"/>
    <property type="project" value="UniProtKB-KW"/>
</dbReference>
<dbReference type="InterPro" id="IPR005467">
    <property type="entry name" value="His_kinase_dom"/>
</dbReference>
<dbReference type="CDD" id="cd06225">
    <property type="entry name" value="HAMP"/>
    <property type="match status" value="1"/>
</dbReference>
<dbReference type="EC" id="2.7.13.3" evidence="3"/>
<keyword evidence="5" id="KW-0597">Phosphoprotein</keyword>
<evidence type="ECO:0000256" key="10">
    <source>
        <dbReference type="ARBA" id="ARBA00023012"/>
    </source>
</evidence>
<dbReference type="Pfam" id="PF00672">
    <property type="entry name" value="HAMP"/>
    <property type="match status" value="1"/>
</dbReference>
<keyword evidence="8 15" id="KW-0418">Kinase</keyword>
<dbReference type="RefSeq" id="WP_218327292.1">
    <property type="nucleotide sequence ID" value="NZ_JAHUZB010000007.1"/>
</dbReference>
<evidence type="ECO:0000256" key="7">
    <source>
        <dbReference type="ARBA" id="ARBA00022741"/>
    </source>
</evidence>
<dbReference type="Pfam" id="PF02518">
    <property type="entry name" value="HATPase_c"/>
    <property type="match status" value="1"/>
</dbReference>
<comment type="subcellular location">
    <subcellularLocation>
        <location evidence="2">Cell membrane</location>
        <topology evidence="2">Multi-pass membrane protein</topology>
    </subcellularLocation>
</comment>
<evidence type="ECO:0000256" key="11">
    <source>
        <dbReference type="ARBA" id="ARBA00023136"/>
    </source>
</evidence>
<evidence type="ECO:0000256" key="1">
    <source>
        <dbReference type="ARBA" id="ARBA00000085"/>
    </source>
</evidence>
<keyword evidence="11 12" id="KW-0472">Membrane</keyword>
<evidence type="ECO:0000256" key="12">
    <source>
        <dbReference type="SAM" id="Phobius"/>
    </source>
</evidence>
<feature type="domain" description="HAMP" evidence="14">
    <location>
        <begin position="188"/>
        <end position="240"/>
    </location>
</feature>
<reference evidence="15 16" key="1">
    <citation type="submission" date="2021-06" db="EMBL/GenBank/DDBJ databases">
        <title>Enterococcus alishanensis sp. nov., a novel lactic acid bacterium isolated from fresh coffee beans.</title>
        <authorList>
            <person name="Chen Y.-S."/>
        </authorList>
    </citation>
    <scope>NUCLEOTIDE SEQUENCE [LARGE SCALE GENOMIC DNA]</scope>
    <source>
        <strain evidence="15 16">ALS3</strain>
    </source>
</reference>
<dbReference type="Proteomes" id="UP000774130">
    <property type="component" value="Unassembled WGS sequence"/>
</dbReference>
<dbReference type="InterPro" id="IPR003594">
    <property type="entry name" value="HATPase_dom"/>
</dbReference>
<dbReference type="InterPro" id="IPR050398">
    <property type="entry name" value="HssS/ArlS-like"/>
</dbReference>
<dbReference type="InterPro" id="IPR003660">
    <property type="entry name" value="HAMP_dom"/>
</dbReference>
<dbReference type="EMBL" id="JAHUZB010000007">
    <property type="protein sequence ID" value="MBV7392080.1"/>
    <property type="molecule type" value="Genomic_DNA"/>
</dbReference>
<evidence type="ECO:0000259" key="13">
    <source>
        <dbReference type="PROSITE" id="PS50109"/>
    </source>
</evidence>
<accession>A0ABS6TGQ8</accession>
<evidence type="ECO:0000256" key="3">
    <source>
        <dbReference type="ARBA" id="ARBA00012438"/>
    </source>
</evidence>
<dbReference type="SMART" id="SM00388">
    <property type="entry name" value="HisKA"/>
    <property type="match status" value="1"/>
</dbReference>